<reference evidence="1 2" key="1">
    <citation type="submission" date="2019-08" db="EMBL/GenBank/DDBJ databases">
        <title>Genomes of Subsaximicrobium wynnwilliamsii strains.</title>
        <authorList>
            <person name="Bowman J.P."/>
        </authorList>
    </citation>
    <scope>NUCLEOTIDE SEQUENCE [LARGE SCALE GENOMIC DNA]</scope>
    <source>
        <strain evidence="1 2">2-80-2</strain>
    </source>
</reference>
<dbReference type="Proteomes" id="UP000321578">
    <property type="component" value="Unassembled WGS sequence"/>
</dbReference>
<comment type="caution">
    <text evidence="1">The sequence shown here is derived from an EMBL/GenBank/DDBJ whole genome shotgun (WGS) entry which is preliminary data.</text>
</comment>
<keyword evidence="2" id="KW-1185">Reference proteome</keyword>
<accession>A0A5C6ZN10</accession>
<organism evidence="1 2">
    <name type="scientific">Subsaximicrobium wynnwilliamsii</name>
    <dbReference type="NCBI Taxonomy" id="291179"/>
    <lineage>
        <taxon>Bacteria</taxon>
        <taxon>Pseudomonadati</taxon>
        <taxon>Bacteroidota</taxon>
        <taxon>Flavobacteriia</taxon>
        <taxon>Flavobacteriales</taxon>
        <taxon>Flavobacteriaceae</taxon>
        <taxon>Subsaximicrobium</taxon>
    </lineage>
</organism>
<name>A0A5C6ZN10_9FLAO</name>
<dbReference type="AlphaFoldDB" id="A0A5C6ZN10"/>
<protein>
    <submittedName>
        <fullName evidence="1">Uncharacterized protein</fullName>
    </submittedName>
</protein>
<proteinExistence type="predicted"/>
<dbReference type="OrthoDB" id="1453360at2"/>
<dbReference type="RefSeq" id="WP_147084932.1">
    <property type="nucleotide sequence ID" value="NZ_VORM01000001.1"/>
</dbReference>
<dbReference type="EMBL" id="VORO01000002">
    <property type="protein sequence ID" value="TXD90830.1"/>
    <property type="molecule type" value="Genomic_DNA"/>
</dbReference>
<evidence type="ECO:0000313" key="1">
    <source>
        <dbReference type="EMBL" id="TXD90830.1"/>
    </source>
</evidence>
<sequence length="74" mass="8630">MKLNKEIKNRIDQYFENISSEELYFKAIGKYGFNEDIDFEIDNQFFDNAGQNFYCPNSDNSLDANDMESLLLAA</sequence>
<gene>
    <name evidence="1" type="ORF">ESY86_02395</name>
</gene>
<evidence type="ECO:0000313" key="2">
    <source>
        <dbReference type="Proteomes" id="UP000321578"/>
    </source>
</evidence>